<dbReference type="EMBL" id="CVRI01000015">
    <property type="protein sequence ID" value="CRK89932.1"/>
    <property type="molecule type" value="Genomic_DNA"/>
</dbReference>
<name>A0A1J1HRB3_9DIPT</name>
<gene>
    <name evidence="1" type="ORF">CLUMA_CG003662</name>
</gene>
<evidence type="ECO:0000313" key="2">
    <source>
        <dbReference type="Proteomes" id="UP000183832"/>
    </source>
</evidence>
<sequence length="73" mass="8131">MIKGKFVCALNSKTIQTSYDGCAVWLCIVSIYCSSSTINPSDSDQKMFRAQAQANFQSAIKKEKEEIFLIETA</sequence>
<dbReference type="AlphaFoldDB" id="A0A1J1HRB3"/>
<keyword evidence="2" id="KW-1185">Reference proteome</keyword>
<organism evidence="1 2">
    <name type="scientific">Clunio marinus</name>
    <dbReference type="NCBI Taxonomy" id="568069"/>
    <lineage>
        <taxon>Eukaryota</taxon>
        <taxon>Metazoa</taxon>
        <taxon>Ecdysozoa</taxon>
        <taxon>Arthropoda</taxon>
        <taxon>Hexapoda</taxon>
        <taxon>Insecta</taxon>
        <taxon>Pterygota</taxon>
        <taxon>Neoptera</taxon>
        <taxon>Endopterygota</taxon>
        <taxon>Diptera</taxon>
        <taxon>Nematocera</taxon>
        <taxon>Chironomoidea</taxon>
        <taxon>Chironomidae</taxon>
        <taxon>Clunio</taxon>
    </lineage>
</organism>
<dbReference type="Proteomes" id="UP000183832">
    <property type="component" value="Unassembled WGS sequence"/>
</dbReference>
<protein>
    <submittedName>
        <fullName evidence="1">CLUMA_CG003662, isoform A</fullName>
    </submittedName>
</protein>
<accession>A0A1J1HRB3</accession>
<evidence type="ECO:0000313" key="1">
    <source>
        <dbReference type="EMBL" id="CRK89932.1"/>
    </source>
</evidence>
<proteinExistence type="predicted"/>
<reference evidence="1 2" key="1">
    <citation type="submission" date="2015-04" db="EMBL/GenBank/DDBJ databases">
        <authorList>
            <person name="Syromyatnikov M.Y."/>
            <person name="Popov V.N."/>
        </authorList>
    </citation>
    <scope>NUCLEOTIDE SEQUENCE [LARGE SCALE GENOMIC DNA]</scope>
</reference>